<sequence>MASQIASASEKNTNCQQPNLMPNINICGSDSRIRVSLTSDPTLTTREVPQIIRTPSKDTKLAILGEVNEHLDENNANCHPLDPELPHIPEISTKDSNPLKKTTNEETGQSIDFAVKSAVSDGPELWHAKQDQEAWSTPRSRSAESLCATKYNSKLRICNIFCQSASRMHLSISERSFPEINQALPLKSSPQSSTVGFSALLQDDHARPVDESASSDHQKFLSFANFDPSFKLSEEVLEGSGDFVANPSKVEQKKIQDRLDSLSSFESTNNTLLSSIYRRLAKSLQSAKFIGKTTKINSILDVTDGRSEAKTESIVSDSVPLSKAVHSLEKERITSLRTNLKNRDLNKETALCSDHSAVPMDAFGDSYQNSDRRPKSRRHRFDHRSSWTSDRLKIHNEFVLRSHLYLSLMLQKRTLADRISTLSRSVEASHQFPSSNTLGVIHKSVQTSGYNEFEVSENPIQNVYSAKRLKPRRTKVAISKHSVYDRRRNEVRCRVINKRLRYSSYNMLKRAKMIEGAIRNSVSQIVKNTKIDQSYGFRENPDCQAVSISHRFQSGGQKNQIVLKYEAKKYTVYNETKKKTPWSILGKKATYMLSLVYPINVDPQQIVELRKRGMRSRTSIVRCLMPNAKCLLPNTSMSEDTLRYGTILHLFRYSGIRYFDVIQCFVLDVEGPPEREVQQSIAGETNWCLVIRTESEIKTSTKGSDLFVLFQGWQTPIIRMRIYIPAKLSSERQGKDLLVQKGVDYFPIAEEKVQGA</sequence>
<feature type="region of interest" description="Disordered" evidence="1">
    <location>
        <begin position="363"/>
        <end position="384"/>
    </location>
</feature>
<keyword evidence="3" id="KW-1185">Reference proteome</keyword>
<proteinExistence type="predicted"/>
<dbReference type="EMBL" id="CADCXU010005939">
    <property type="protein sequence ID" value="CAA9997797.1"/>
    <property type="molecule type" value="Genomic_DNA"/>
</dbReference>
<evidence type="ECO:0000256" key="1">
    <source>
        <dbReference type="SAM" id="MobiDB-lite"/>
    </source>
</evidence>
<accession>A0A6H5G4R5</accession>
<gene>
    <name evidence="2" type="ORF">NTEN_LOCUS4091</name>
</gene>
<dbReference type="AlphaFoldDB" id="A0A6H5G4R5"/>
<name>A0A6H5G4R5_9HEMI</name>
<reference evidence="2 3" key="1">
    <citation type="submission" date="2020-02" db="EMBL/GenBank/DDBJ databases">
        <authorList>
            <person name="Ferguson B K."/>
        </authorList>
    </citation>
    <scope>NUCLEOTIDE SEQUENCE [LARGE SCALE GENOMIC DNA]</scope>
</reference>
<organism evidence="2 3">
    <name type="scientific">Nesidiocoris tenuis</name>
    <dbReference type="NCBI Taxonomy" id="355587"/>
    <lineage>
        <taxon>Eukaryota</taxon>
        <taxon>Metazoa</taxon>
        <taxon>Ecdysozoa</taxon>
        <taxon>Arthropoda</taxon>
        <taxon>Hexapoda</taxon>
        <taxon>Insecta</taxon>
        <taxon>Pterygota</taxon>
        <taxon>Neoptera</taxon>
        <taxon>Paraneoptera</taxon>
        <taxon>Hemiptera</taxon>
        <taxon>Heteroptera</taxon>
        <taxon>Panheteroptera</taxon>
        <taxon>Cimicomorpha</taxon>
        <taxon>Miridae</taxon>
        <taxon>Dicyphina</taxon>
        <taxon>Nesidiocoris</taxon>
    </lineage>
</organism>
<protein>
    <submittedName>
        <fullName evidence="2">Uncharacterized protein</fullName>
    </submittedName>
</protein>
<evidence type="ECO:0000313" key="3">
    <source>
        <dbReference type="Proteomes" id="UP000479000"/>
    </source>
</evidence>
<evidence type="ECO:0000313" key="2">
    <source>
        <dbReference type="EMBL" id="CAA9997797.1"/>
    </source>
</evidence>
<dbReference type="Proteomes" id="UP000479000">
    <property type="component" value="Unassembled WGS sequence"/>
</dbReference>